<protein>
    <submittedName>
        <fullName evidence="4">Uncharacterized protein</fullName>
    </submittedName>
</protein>
<keyword evidence="3" id="KW-1133">Transmembrane helix</keyword>
<feature type="compositionally biased region" description="Low complexity" evidence="2">
    <location>
        <begin position="139"/>
        <end position="152"/>
    </location>
</feature>
<comment type="caution">
    <text evidence="4">The sequence shown here is derived from an EMBL/GenBank/DDBJ whole genome shotgun (WGS) entry which is preliminary data.</text>
</comment>
<reference evidence="4 5" key="1">
    <citation type="submission" date="2016-11" db="EMBL/GenBank/DDBJ databases">
        <title>Draft Genome Sequences of Nine Cyanobacterial Strains from Diverse Habitats.</title>
        <authorList>
            <person name="Zhu T."/>
            <person name="Hou S."/>
            <person name="Lu X."/>
            <person name="Hess W.R."/>
        </authorList>
    </citation>
    <scope>NUCLEOTIDE SEQUENCE [LARGE SCALE GENOMIC DNA]</scope>
    <source>
        <strain evidence="4 5">IAM M-71</strain>
    </source>
</reference>
<dbReference type="OrthoDB" id="428681at2"/>
<evidence type="ECO:0000313" key="4">
    <source>
        <dbReference type="EMBL" id="OKH37025.1"/>
    </source>
</evidence>
<keyword evidence="3" id="KW-0472">Membrane</keyword>
<evidence type="ECO:0000256" key="2">
    <source>
        <dbReference type="SAM" id="MobiDB-lite"/>
    </source>
</evidence>
<evidence type="ECO:0000256" key="3">
    <source>
        <dbReference type="SAM" id="Phobius"/>
    </source>
</evidence>
<feature type="compositionally biased region" description="Acidic residues" evidence="2">
    <location>
        <begin position="126"/>
        <end position="138"/>
    </location>
</feature>
<feature type="compositionally biased region" description="Acidic residues" evidence="2">
    <location>
        <begin position="223"/>
        <end position="240"/>
    </location>
</feature>
<dbReference type="STRING" id="454136.NIES2119_14475"/>
<feature type="compositionally biased region" description="Low complexity" evidence="2">
    <location>
        <begin position="164"/>
        <end position="175"/>
    </location>
</feature>
<feature type="compositionally biased region" description="Low complexity" evidence="2">
    <location>
        <begin position="108"/>
        <end position="122"/>
    </location>
</feature>
<dbReference type="Proteomes" id="UP000185860">
    <property type="component" value="Unassembled WGS sequence"/>
</dbReference>
<feature type="region of interest" description="Disordered" evidence="2">
    <location>
        <begin position="108"/>
        <end position="249"/>
    </location>
</feature>
<accession>A0A1U7IIL9</accession>
<feature type="coiled-coil region" evidence="1">
    <location>
        <begin position="70"/>
        <end position="97"/>
    </location>
</feature>
<dbReference type="RefSeq" id="WP_073594203.1">
    <property type="nucleotide sequence ID" value="NZ_MRCE01000013.1"/>
</dbReference>
<dbReference type="AlphaFoldDB" id="A0A1U7IIL9"/>
<keyword evidence="1" id="KW-0175">Coiled coil</keyword>
<evidence type="ECO:0000313" key="5">
    <source>
        <dbReference type="Proteomes" id="UP000185860"/>
    </source>
</evidence>
<proteinExistence type="predicted"/>
<keyword evidence="3" id="KW-0812">Transmembrane</keyword>
<feature type="transmembrane region" description="Helical" evidence="3">
    <location>
        <begin position="43"/>
        <end position="62"/>
    </location>
</feature>
<sequence length="249" mass="27732">MVVRIVLLLMALGGLTVFALQNSVSLKLVFLGIKTQALPLGFWILAAVVFGVLTALVVAWLLHTISSWGNARLLSRIRQLEAENASYQNQNRTTTSTYQNYSYAAASSSSTSASNTSSTYSNSDREWEEEDDDDEETSYDSSASSGASNVSDRNYEAKQEPTTSYRSGSVYSYGYKNPSDSAVGKTESVYDAEYRVITPPYRPLDTEEPENIPESPPTKPQNNDDDDDWGFDDDDEWDFDDKEKNPRSQ</sequence>
<organism evidence="4 5">
    <name type="scientific">[Phormidium ambiguum] IAM M-71</name>
    <dbReference type="NCBI Taxonomy" id="454136"/>
    <lineage>
        <taxon>Bacteria</taxon>
        <taxon>Bacillati</taxon>
        <taxon>Cyanobacteriota</taxon>
        <taxon>Cyanophyceae</taxon>
        <taxon>Oscillatoriophycideae</taxon>
        <taxon>Aerosakkonematales</taxon>
        <taxon>Aerosakkonemataceae</taxon>
        <taxon>Floridanema</taxon>
    </lineage>
</organism>
<evidence type="ECO:0000256" key="1">
    <source>
        <dbReference type="SAM" id="Coils"/>
    </source>
</evidence>
<gene>
    <name evidence="4" type="ORF">NIES2119_14475</name>
</gene>
<dbReference type="EMBL" id="MRCE01000013">
    <property type="protein sequence ID" value="OKH37025.1"/>
    <property type="molecule type" value="Genomic_DNA"/>
</dbReference>
<name>A0A1U7IIL9_9CYAN</name>